<proteinExistence type="predicted"/>
<sequence length="101" mass="11456">MPKPNIKSDIWSLGMVIWEFTHTSLSPAELSRRCEDAVPGLDPELGFQDMSSEYCEAGETSSSLECVELREEAEEELKRMERIAWKTTGENRGEAESQSDR</sequence>
<protein>
    <recommendedName>
        <fullName evidence="4">Protein kinase domain-containing protein</fullName>
    </recommendedName>
</protein>
<dbReference type="AlphaFoldDB" id="A0A9P4K256"/>
<comment type="caution">
    <text evidence="2">The sequence shown here is derived from an EMBL/GenBank/DDBJ whole genome shotgun (WGS) entry which is preliminary data.</text>
</comment>
<gene>
    <name evidence="2" type="ORF">CC78DRAFT_583942</name>
</gene>
<evidence type="ECO:0000256" key="1">
    <source>
        <dbReference type="SAM" id="Coils"/>
    </source>
</evidence>
<feature type="coiled-coil region" evidence="1">
    <location>
        <begin position="63"/>
        <end position="90"/>
    </location>
</feature>
<dbReference type="EMBL" id="ML986662">
    <property type="protein sequence ID" value="KAF2261217.1"/>
    <property type="molecule type" value="Genomic_DNA"/>
</dbReference>
<evidence type="ECO:0008006" key="4">
    <source>
        <dbReference type="Google" id="ProtNLM"/>
    </source>
</evidence>
<evidence type="ECO:0000313" key="3">
    <source>
        <dbReference type="Proteomes" id="UP000800093"/>
    </source>
</evidence>
<reference evidence="3" key="1">
    <citation type="journal article" date="2020" name="Stud. Mycol.">
        <title>101 Dothideomycetes genomes: A test case for predicting lifestyles and emergence of pathogens.</title>
        <authorList>
            <person name="Haridas S."/>
            <person name="Albert R."/>
            <person name="Binder M."/>
            <person name="Bloem J."/>
            <person name="LaButti K."/>
            <person name="Salamov A."/>
            <person name="Andreopoulos B."/>
            <person name="Baker S."/>
            <person name="Barry K."/>
            <person name="Bills G."/>
            <person name="Bluhm B."/>
            <person name="Cannon C."/>
            <person name="Castanera R."/>
            <person name="Culley D."/>
            <person name="Daum C."/>
            <person name="Ezra D."/>
            <person name="Gonzalez J."/>
            <person name="Henrissat B."/>
            <person name="Kuo A."/>
            <person name="Liang C."/>
            <person name="Lipzen A."/>
            <person name="Lutzoni F."/>
            <person name="Magnuson J."/>
            <person name="Mondo S."/>
            <person name="Nolan M."/>
            <person name="Ohm R."/>
            <person name="Pangilinan J."/>
            <person name="Park H.-J."/>
            <person name="Ramirez L."/>
            <person name="Alfaro M."/>
            <person name="Sun H."/>
            <person name="Tritt A."/>
            <person name="Yoshinaga Y."/>
            <person name="Zwiers L.-H."/>
            <person name="Turgeon B."/>
            <person name="Goodwin S."/>
            <person name="Spatafora J."/>
            <person name="Crous P."/>
            <person name="Grigoriev I."/>
        </authorList>
    </citation>
    <scope>NUCLEOTIDE SEQUENCE [LARGE SCALE GENOMIC DNA]</scope>
    <source>
        <strain evidence="3">CBS 304.66</strain>
    </source>
</reference>
<evidence type="ECO:0000313" key="2">
    <source>
        <dbReference type="EMBL" id="KAF2261217.1"/>
    </source>
</evidence>
<keyword evidence="3" id="KW-1185">Reference proteome</keyword>
<dbReference type="Proteomes" id="UP000800093">
    <property type="component" value="Unassembled WGS sequence"/>
</dbReference>
<keyword evidence="1" id="KW-0175">Coiled coil</keyword>
<name>A0A9P4K256_9PLEO</name>
<accession>A0A9P4K256</accession>
<organism evidence="2 3">
    <name type="scientific">Lojkania enalia</name>
    <dbReference type="NCBI Taxonomy" id="147567"/>
    <lineage>
        <taxon>Eukaryota</taxon>
        <taxon>Fungi</taxon>
        <taxon>Dikarya</taxon>
        <taxon>Ascomycota</taxon>
        <taxon>Pezizomycotina</taxon>
        <taxon>Dothideomycetes</taxon>
        <taxon>Pleosporomycetidae</taxon>
        <taxon>Pleosporales</taxon>
        <taxon>Pleosporales incertae sedis</taxon>
        <taxon>Lojkania</taxon>
    </lineage>
</organism>